<dbReference type="InterPro" id="IPR013515">
    <property type="entry name" value="Phytochrome_cen-reg"/>
</dbReference>
<dbReference type="InterPro" id="IPR001294">
    <property type="entry name" value="Phytochrome"/>
</dbReference>
<protein>
    <recommendedName>
        <fullName evidence="2">histidine kinase</fullName>
        <ecNumber evidence="2">2.7.13.3</ecNumber>
    </recommendedName>
</protein>
<keyword evidence="11" id="KW-0675">Receptor</keyword>
<comment type="caution">
    <text evidence="16">The sequence shown here is derived from an EMBL/GenBank/DDBJ whole genome shotgun (WGS) entry which is preliminary data.</text>
</comment>
<feature type="region of interest" description="Disordered" evidence="13">
    <location>
        <begin position="712"/>
        <end position="731"/>
    </location>
</feature>
<keyword evidence="6" id="KW-0808">Transferase</keyword>
<dbReference type="Pfam" id="PF01590">
    <property type="entry name" value="GAF"/>
    <property type="match status" value="1"/>
</dbReference>
<feature type="modified residue" description="4-aspartylphosphate" evidence="12">
    <location>
        <position position="787"/>
    </location>
</feature>
<dbReference type="GO" id="GO:0006355">
    <property type="term" value="P:regulation of DNA-templated transcription"/>
    <property type="evidence" value="ECO:0007669"/>
    <property type="project" value="InterPro"/>
</dbReference>
<dbReference type="InterPro" id="IPR001789">
    <property type="entry name" value="Sig_transdc_resp-reg_receiver"/>
</dbReference>
<comment type="catalytic activity">
    <reaction evidence="1">
        <text>ATP + protein L-histidine = ADP + protein N-phospho-L-histidine.</text>
        <dbReference type="EC" id="2.7.13.3"/>
    </reaction>
</comment>
<dbReference type="InterPro" id="IPR043150">
    <property type="entry name" value="Phytochrome_PHY_sf"/>
</dbReference>
<dbReference type="GO" id="GO:0009584">
    <property type="term" value="P:detection of visible light"/>
    <property type="evidence" value="ECO:0007669"/>
    <property type="project" value="InterPro"/>
</dbReference>
<evidence type="ECO:0000256" key="5">
    <source>
        <dbReference type="ARBA" id="ARBA00022606"/>
    </source>
</evidence>
<dbReference type="OrthoDB" id="9760752at2"/>
<evidence type="ECO:0000256" key="3">
    <source>
        <dbReference type="ARBA" id="ARBA00022543"/>
    </source>
</evidence>
<dbReference type="Gene3D" id="3.30.450.40">
    <property type="match status" value="1"/>
</dbReference>
<evidence type="ECO:0000256" key="2">
    <source>
        <dbReference type="ARBA" id="ARBA00012438"/>
    </source>
</evidence>
<evidence type="ECO:0000259" key="14">
    <source>
        <dbReference type="PROSITE" id="PS50046"/>
    </source>
</evidence>
<dbReference type="EC" id="2.7.13.3" evidence="2"/>
<evidence type="ECO:0000256" key="1">
    <source>
        <dbReference type="ARBA" id="ARBA00000085"/>
    </source>
</evidence>
<keyword evidence="7" id="KW-0547">Nucleotide-binding</keyword>
<evidence type="ECO:0000256" key="7">
    <source>
        <dbReference type="ARBA" id="ARBA00022741"/>
    </source>
</evidence>
<dbReference type="Gene3D" id="3.40.50.2300">
    <property type="match status" value="1"/>
</dbReference>
<dbReference type="SMART" id="SM00911">
    <property type="entry name" value="HWE_HK"/>
    <property type="match status" value="1"/>
</dbReference>
<dbReference type="EMBL" id="VHLH01000005">
    <property type="protein sequence ID" value="TPW30705.1"/>
    <property type="molecule type" value="Genomic_DNA"/>
</dbReference>
<dbReference type="GO" id="GO:0004673">
    <property type="term" value="F:protein histidine kinase activity"/>
    <property type="evidence" value="ECO:0007669"/>
    <property type="project" value="UniProtKB-EC"/>
</dbReference>
<dbReference type="PANTHER" id="PTHR41523">
    <property type="entry name" value="TWO-COMPONENT SYSTEM SENSOR PROTEIN"/>
    <property type="match status" value="1"/>
</dbReference>
<sequence>MTYVTLENCDREPIHLLGRVQSFGFLIGFDQEWRVSHISENARTFLPSLDESALGQEARVLLTPEIVHTIRNRLQYQRPDSGPEVIGDLALPGATQRFDAAVHRSGDTVVLECEPAMDPFSETELSAVRNAAARFANATGMKRLMNDAVRLVRMTTGHDRVMFYRFLPDDSGEVVAEARGTDLEAFLGLRYPASDIPSQARRLYAKNPIRIIADVHDEGATIEAASNVADPVVDLSSSVIRSVSPIHLEYLRNMGVTASMSISIVIDGKLWGLIACHHYSGPYMPPLSRRNASVLLGQMLSLALQRRLSKDEQIHDEAVRRVSNEISRAVTNHVPTREALYSCGEEFEQILRADGFAFLYEGVVTRHGSTPSSDNVSALAKAVNTGSDNDIVATSEIGTLFGSIDWTKESTAGAVIIPISRTPRDYLIFFRDEVRQQVVWGGNPDKPIEYGPNGARLSPRKSFEAWQTTVAGKSEDWLPADLRAASHLRITLLEVVLRLAEEAALERRRAAETQELLIAELNHRVRNILGLVRGLVSQSRDPSLTIEQFAAIIDSRLHALARAHNQITKTNWSNSSLSGLIAAEAESYLLDRRSWLTVGGDDVLLTPTAYSTVALVMHEMVTNAAKYGALTDERGRAKVMLTLKDGGVAIDWTESGGPPVKAPTRRGFGSTIIERSVPFELQGEADIRYDLEGVSARFWIPNRHFTVAEKTAAGKTENPASPDEAGASPATHAVPQRVLIAEDNMLIAMEAEDMVRDLGATEVVIVPSVAGAMQEIEQREFDFALLDVNLGDETSFVIAETLMSRGVRIGFASGYGDDARTPATLVDVPRISKPYSNDAIRELLLGK</sequence>
<dbReference type="InterPro" id="IPR035965">
    <property type="entry name" value="PAS-like_dom_sf"/>
</dbReference>
<evidence type="ECO:0000256" key="4">
    <source>
        <dbReference type="ARBA" id="ARBA00022553"/>
    </source>
</evidence>
<keyword evidence="10" id="KW-0157">Chromophore</keyword>
<dbReference type="GO" id="GO:0005524">
    <property type="term" value="F:ATP binding"/>
    <property type="evidence" value="ECO:0007669"/>
    <property type="project" value="UniProtKB-KW"/>
</dbReference>
<dbReference type="PROSITE" id="PS50046">
    <property type="entry name" value="PHYTOCHROME_2"/>
    <property type="match status" value="1"/>
</dbReference>
<dbReference type="InterPro" id="IPR016132">
    <property type="entry name" value="Phyto_chromo_attachment"/>
</dbReference>
<name>A0A506UD38_9HYPH</name>
<dbReference type="InterPro" id="IPR029016">
    <property type="entry name" value="GAF-like_dom_sf"/>
</dbReference>
<dbReference type="SUPFAM" id="SSF52172">
    <property type="entry name" value="CheY-like"/>
    <property type="match status" value="1"/>
</dbReference>
<keyword evidence="5" id="KW-0716">Sensory transduction</keyword>
<evidence type="ECO:0000256" key="6">
    <source>
        <dbReference type="ARBA" id="ARBA00022679"/>
    </source>
</evidence>
<evidence type="ECO:0000256" key="8">
    <source>
        <dbReference type="ARBA" id="ARBA00022777"/>
    </source>
</evidence>
<evidence type="ECO:0000256" key="11">
    <source>
        <dbReference type="ARBA" id="ARBA00023170"/>
    </source>
</evidence>
<dbReference type="PANTHER" id="PTHR41523:SF7">
    <property type="entry name" value="HISTIDINE KINASE"/>
    <property type="match status" value="1"/>
</dbReference>
<dbReference type="Pfam" id="PF00360">
    <property type="entry name" value="PHY"/>
    <property type="match status" value="1"/>
</dbReference>
<organism evidence="16 17">
    <name type="scientific">Pararhizobium mangrovi</name>
    <dbReference type="NCBI Taxonomy" id="2590452"/>
    <lineage>
        <taxon>Bacteria</taxon>
        <taxon>Pseudomonadati</taxon>
        <taxon>Pseudomonadota</taxon>
        <taxon>Alphaproteobacteria</taxon>
        <taxon>Hyphomicrobiales</taxon>
        <taxon>Rhizobiaceae</taxon>
        <taxon>Rhizobium/Agrobacterium group</taxon>
        <taxon>Pararhizobium</taxon>
    </lineage>
</organism>
<dbReference type="Gene3D" id="3.30.565.10">
    <property type="entry name" value="Histidine kinase-like ATPase, C-terminal domain"/>
    <property type="match status" value="1"/>
</dbReference>
<keyword evidence="9" id="KW-0067">ATP-binding</keyword>
<evidence type="ECO:0000259" key="15">
    <source>
        <dbReference type="PROSITE" id="PS50110"/>
    </source>
</evidence>
<dbReference type="Proteomes" id="UP000320314">
    <property type="component" value="Unassembled WGS sequence"/>
</dbReference>
<dbReference type="InterPro" id="IPR003018">
    <property type="entry name" value="GAF"/>
</dbReference>
<dbReference type="PRINTS" id="PR01033">
    <property type="entry name" value="PHYTOCHROME"/>
</dbReference>
<evidence type="ECO:0000313" key="16">
    <source>
        <dbReference type="EMBL" id="TPW30705.1"/>
    </source>
</evidence>
<feature type="domain" description="Response regulatory" evidence="15">
    <location>
        <begin position="737"/>
        <end position="847"/>
    </location>
</feature>
<dbReference type="SUPFAM" id="SSF55785">
    <property type="entry name" value="PYP-like sensor domain (PAS domain)"/>
    <property type="match status" value="1"/>
</dbReference>
<dbReference type="AlphaFoldDB" id="A0A506UD38"/>
<dbReference type="InterPro" id="IPR036890">
    <property type="entry name" value="HATPase_C_sf"/>
</dbReference>
<reference evidence="16 17" key="1">
    <citation type="submission" date="2019-06" db="EMBL/GenBank/DDBJ databases">
        <authorList>
            <person name="Li M."/>
        </authorList>
    </citation>
    <scope>NUCLEOTIDE SEQUENCE [LARGE SCALE GENOMIC DNA]</scope>
    <source>
        <strain evidence="16 17">BGMRC6574</strain>
    </source>
</reference>
<dbReference type="GO" id="GO:0000160">
    <property type="term" value="P:phosphorelay signal transduction system"/>
    <property type="evidence" value="ECO:0007669"/>
    <property type="project" value="InterPro"/>
</dbReference>
<dbReference type="Pfam" id="PF07536">
    <property type="entry name" value="HWE_HK"/>
    <property type="match status" value="1"/>
</dbReference>
<dbReference type="InterPro" id="IPR011102">
    <property type="entry name" value="Sig_transdc_His_kinase_HWE"/>
</dbReference>
<dbReference type="Pfam" id="PF08446">
    <property type="entry name" value="PAS_2"/>
    <property type="match status" value="1"/>
</dbReference>
<dbReference type="InterPro" id="IPR011006">
    <property type="entry name" value="CheY-like_superfamily"/>
</dbReference>
<dbReference type="SMART" id="SM00065">
    <property type="entry name" value="GAF"/>
    <property type="match status" value="1"/>
</dbReference>
<dbReference type="RefSeq" id="WP_141165844.1">
    <property type="nucleotide sequence ID" value="NZ_VHLH01000005.1"/>
</dbReference>
<dbReference type="GO" id="GO:0009881">
    <property type="term" value="F:photoreceptor activity"/>
    <property type="evidence" value="ECO:0007669"/>
    <property type="project" value="UniProtKB-KW"/>
</dbReference>
<evidence type="ECO:0000256" key="13">
    <source>
        <dbReference type="SAM" id="MobiDB-lite"/>
    </source>
</evidence>
<evidence type="ECO:0000256" key="9">
    <source>
        <dbReference type="ARBA" id="ARBA00022840"/>
    </source>
</evidence>
<gene>
    <name evidence="16" type="ORF">FJU11_04580</name>
</gene>
<evidence type="ECO:0000256" key="10">
    <source>
        <dbReference type="ARBA" id="ARBA00022991"/>
    </source>
</evidence>
<keyword evidence="8" id="KW-0418">Kinase</keyword>
<evidence type="ECO:0000256" key="12">
    <source>
        <dbReference type="PROSITE-ProRule" id="PRU00169"/>
    </source>
</evidence>
<dbReference type="PROSITE" id="PS50110">
    <property type="entry name" value="RESPONSE_REGULATORY"/>
    <property type="match status" value="1"/>
</dbReference>
<dbReference type="InterPro" id="IPR013654">
    <property type="entry name" value="PAS_2"/>
</dbReference>
<keyword evidence="3" id="KW-0600">Photoreceptor protein</keyword>
<dbReference type="SUPFAM" id="SSF55781">
    <property type="entry name" value="GAF domain-like"/>
    <property type="match status" value="2"/>
</dbReference>
<feature type="domain" description="Phytochrome chromophore attachment site" evidence="14">
    <location>
        <begin position="140"/>
        <end position="298"/>
    </location>
</feature>
<dbReference type="Gene3D" id="3.30.450.20">
    <property type="entry name" value="PAS domain"/>
    <property type="match status" value="1"/>
</dbReference>
<dbReference type="Gene3D" id="3.30.450.270">
    <property type="match status" value="1"/>
</dbReference>
<keyword evidence="17" id="KW-1185">Reference proteome</keyword>
<evidence type="ECO:0000313" key="17">
    <source>
        <dbReference type="Proteomes" id="UP000320314"/>
    </source>
</evidence>
<accession>A0A506UD38</accession>
<keyword evidence="4 12" id="KW-0597">Phosphoprotein</keyword>
<dbReference type="SMART" id="SM00448">
    <property type="entry name" value="REC"/>
    <property type="match status" value="1"/>
</dbReference>
<proteinExistence type="predicted"/>